<keyword evidence="6" id="KW-0418">Kinase</keyword>
<keyword evidence="1" id="KW-0963">Cytoplasm</keyword>
<dbReference type="FunFam" id="3.40.1160.10:FF:000018">
    <property type="entry name" value="Glutamate 5-kinase"/>
    <property type="match status" value="1"/>
</dbReference>
<dbReference type="PANTHER" id="PTHR43654:SF3">
    <property type="entry name" value="GLUTAMATE 5-KINASE"/>
    <property type="match status" value="1"/>
</dbReference>
<sequence>MRRKTVVIKLGSSSILSESTLEPKIRIMSSIVEAVSQLRQNGHRVVLVCSGAIGLGRIRMNIKTKPKNLGERQALAALGQLRLMTLWDNLFGMLGINIAQVLLTRSDLADSPRYVNARTTLDTLLMDNFYAVPIVNENDTVSVFEMRFGDNDSLSAITAGIIDADYLFLCTDVDGLYTDNPRTRPDAHRLHVVRNMDEARKATCVKTMGSSFGTGGMQTKLVAAELAMAAGVATVILNGAHPENIVRIVEQDIVAQASSRSDMQLVDPPCTLFLPQRQRLPAQKWQILHAMHPCGALIIDRGAYERISRKESGGRLLPAGVVGVEGNWERLQAVRLKVRQGQNEDDASEAPTSFEVGRALANYTSIECERIKGLQSSQIADVIGAMDTMYITDHIVLSLPSAAT</sequence>
<keyword evidence="4" id="KW-0808">Transferase</keyword>
<dbReference type="AlphaFoldDB" id="A8Q2V3"/>
<dbReference type="SUPFAM" id="SSF53633">
    <property type="entry name" value="Carbamate kinase-like"/>
    <property type="match status" value="1"/>
</dbReference>
<evidence type="ECO:0000256" key="6">
    <source>
        <dbReference type="ARBA" id="ARBA00022777"/>
    </source>
</evidence>
<dbReference type="STRING" id="425265.A8Q2V3"/>
<dbReference type="GO" id="GO:0005829">
    <property type="term" value="C:cytosol"/>
    <property type="evidence" value="ECO:0007669"/>
    <property type="project" value="TreeGrafter"/>
</dbReference>
<dbReference type="GO" id="GO:0003723">
    <property type="term" value="F:RNA binding"/>
    <property type="evidence" value="ECO:0007669"/>
    <property type="project" value="InterPro"/>
</dbReference>
<dbReference type="SMART" id="SM00359">
    <property type="entry name" value="PUA"/>
    <property type="match status" value="1"/>
</dbReference>
<dbReference type="KEGG" id="mgl:MGL_2243"/>
<dbReference type="InterPro" id="IPR005715">
    <property type="entry name" value="Glu_5kinase/COase_Synthase"/>
</dbReference>
<keyword evidence="7" id="KW-0067">ATP-binding</keyword>
<dbReference type="Gene3D" id="2.30.130.10">
    <property type="entry name" value="PUA domain"/>
    <property type="match status" value="1"/>
</dbReference>
<evidence type="ECO:0000256" key="5">
    <source>
        <dbReference type="ARBA" id="ARBA00022741"/>
    </source>
</evidence>
<dbReference type="Proteomes" id="UP000008837">
    <property type="component" value="Unassembled WGS sequence"/>
</dbReference>
<dbReference type="FunCoup" id="A8Q2V3">
    <property type="interactions" value="200"/>
</dbReference>
<organism evidence="9 10">
    <name type="scientific">Malassezia globosa (strain ATCC MYA-4612 / CBS 7966)</name>
    <name type="common">Dandruff-associated fungus</name>
    <dbReference type="NCBI Taxonomy" id="425265"/>
    <lineage>
        <taxon>Eukaryota</taxon>
        <taxon>Fungi</taxon>
        <taxon>Dikarya</taxon>
        <taxon>Basidiomycota</taxon>
        <taxon>Ustilaginomycotina</taxon>
        <taxon>Malasseziomycetes</taxon>
        <taxon>Malasseziales</taxon>
        <taxon>Malasseziaceae</taxon>
        <taxon>Malassezia</taxon>
    </lineage>
</organism>
<dbReference type="GO" id="GO:1901607">
    <property type="term" value="P:alpha-amino acid biosynthetic process"/>
    <property type="evidence" value="ECO:0007669"/>
    <property type="project" value="UniProtKB-ARBA"/>
</dbReference>
<dbReference type="GeneID" id="5854754"/>
<evidence type="ECO:0000256" key="2">
    <source>
        <dbReference type="ARBA" id="ARBA00022605"/>
    </source>
</evidence>
<dbReference type="SUPFAM" id="SSF88697">
    <property type="entry name" value="PUA domain-like"/>
    <property type="match status" value="1"/>
</dbReference>
<dbReference type="OMA" id="NLAFPPH"/>
<evidence type="ECO:0000256" key="4">
    <source>
        <dbReference type="ARBA" id="ARBA00022679"/>
    </source>
</evidence>
<dbReference type="InterPro" id="IPR001057">
    <property type="entry name" value="Glu/AcGlu_kinase"/>
</dbReference>
<evidence type="ECO:0000256" key="3">
    <source>
        <dbReference type="ARBA" id="ARBA00022650"/>
    </source>
</evidence>
<dbReference type="InterPro" id="IPR001048">
    <property type="entry name" value="Asp/Glu/Uridylate_kinase"/>
</dbReference>
<dbReference type="GO" id="GO:0005524">
    <property type="term" value="F:ATP binding"/>
    <property type="evidence" value="ECO:0007669"/>
    <property type="project" value="UniProtKB-KW"/>
</dbReference>
<dbReference type="PRINTS" id="PR00474">
    <property type="entry name" value="GLU5KINASE"/>
</dbReference>
<evidence type="ECO:0000256" key="1">
    <source>
        <dbReference type="ARBA" id="ARBA00022490"/>
    </source>
</evidence>
<dbReference type="Pfam" id="PF01472">
    <property type="entry name" value="PUA"/>
    <property type="match status" value="1"/>
</dbReference>
<dbReference type="CDD" id="cd04242">
    <property type="entry name" value="AAK_G5K_ProB"/>
    <property type="match status" value="1"/>
</dbReference>
<dbReference type="PIRSF" id="PIRSF000729">
    <property type="entry name" value="GK"/>
    <property type="match status" value="1"/>
</dbReference>
<dbReference type="CDD" id="cd21157">
    <property type="entry name" value="PUA_G5K"/>
    <property type="match status" value="1"/>
</dbReference>
<accession>A8Q2V3</accession>
<dbReference type="InterPro" id="IPR041739">
    <property type="entry name" value="G5K_ProB"/>
</dbReference>
<comment type="caution">
    <text evidence="9">The sequence shown here is derived from an EMBL/GenBank/DDBJ whole genome shotgun (WGS) entry which is preliminary data.</text>
</comment>
<evidence type="ECO:0000313" key="10">
    <source>
        <dbReference type="Proteomes" id="UP000008837"/>
    </source>
</evidence>
<keyword evidence="2" id="KW-0028">Amino-acid biosynthesis</keyword>
<dbReference type="VEuPathDB" id="FungiDB:MGL_2243"/>
<keyword evidence="3" id="KW-0641">Proline biosynthesis</keyword>
<protein>
    <recommendedName>
        <fullName evidence="8">PUA domain-containing protein</fullName>
    </recommendedName>
</protein>
<evidence type="ECO:0000313" key="9">
    <source>
        <dbReference type="EMBL" id="EDP43233.1"/>
    </source>
</evidence>
<dbReference type="InterPro" id="IPR019797">
    <property type="entry name" value="Glutamate_5-kinase_CS"/>
</dbReference>
<feature type="domain" description="PUA" evidence="8">
    <location>
        <begin position="295"/>
        <end position="392"/>
    </location>
</feature>
<gene>
    <name evidence="9" type="ORF">MGL_2243</name>
</gene>
<dbReference type="EMBL" id="AAYY01000008">
    <property type="protein sequence ID" value="EDP43233.1"/>
    <property type="molecule type" value="Genomic_DNA"/>
</dbReference>
<dbReference type="Gene3D" id="3.40.1160.10">
    <property type="entry name" value="Acetylglutamate kinase-like"/>
    <property type="match status" value="1"/>
</dbReference>
<dbReference type="NCBIfam" id="TIGR01027">
    <property type="entry name" value="proB"/>
    <property type="match status" value="1"/>
</dbReference>
<evidence type="ECO:0000256" key="7">
    <source>
        <dbReference type="ARBA" id="ARBA00022840"/>
    </source>
</evidence>
<name>A8Q2V3_MALGO</name>
<dbReference type="PROSITE" id="PS50890">
    <property type="entry name" value="PUA"/>
    <property type="match status" value="1"/>
</dbReference>
<dbReference type="RefSeq" id="XP_001730447.1">
    <property type="nucleotide sequence ID" value="XM_001730395.1"/>
</dbReference>
<keyword evidence="10" id="KW-1185">Reference proteome</keyword>
<reference evidence="9 10" key="1">
    <citation type="journal article" date="2007" name="Proc. Natl. Acad. Sci. U.S.A.">
        <title>Dandruff-associated Malassezia genomes reveal convergent and divergent virulence traits shared with plant and human fungal pathogens.</title>
        <authorList>
            <person name="Xu J."/>
            <person name="Saunders C.W."/>
            <person name="Hu P."/>
            <person name="Grant R.A."/>
            <person name="Boekhout T."/>
            <person name="Kuramae E.E."/>
            <person name="Kronstad J.W."/>
            <person name="Deangelis Y.M."/>
            <person name="Reeder N.L."/>
            <person name="Johnstone K.R."/>
            <person name="Leland M."/>
            <person name="Fieno A.M."/>
            <person name="Begley W.M."/>
            <person name="Sun Y."/>
            <person name="Lacey M.P."/>
            <person name="Chaudhary T."/>
            <person name="Keough T."/>
            <person name="Chu L."/>
            <person name="Sears R."/>
            <person name="Yuan B."/>
            <person name="Dawson T.L.Jr."/>
        </authorList>
    </citation>
    <scope>NUCLEOTIDE SEQUENCE [LARGE SCALE GENOMIC DNA]</scope>
    <source>
        <strain evidence="10">ATCC MYA-4612 / CBS 7966</strain>
    </source>
</reference>
<proteinExistence type="inferred from homology"/>
<dbReference type="InterPro" id="IPR011529">
    <property type="entry name" value="Glu_5kinase"/>
</dbReference>
<dbReference type="InterPro" id="IPR015947">
    <property type="entry name" value="PUA-like_sf"/>
</dbReference>
<keyword evidence="5" id="KW-0547">Nucleotide-binding</keyword>
<dbReference type="InterPro" id="IPR036393">
    <property type="entry name" value="AceGlu_kinase-like_sf"/>
</dbReference>
<dbReference type="HAMAP" id="MF_00456">
    <property type="entry name" value="ProB"/>
    <property type="match status" value="1"/>
</dbReference>
<dbReference type="PANTHER" id="PTHR43654">
    <property type="entry name" value="GLUTAMATE 5-KINASE"/>
    <property type="match status" value="1"/>
</dbReference>
<dbReference type="OrthoDB" id="409889at2759"/>
<dbReference type="InterPro" id="IPR036974">
    <property type="entry name" value="PUA_sf"/>
</dbReference>
<dbReference type="InParanoid" id="A8Q2V3"/>
<dbReference type="InterPro" id="IPR002478">
    <property type="entry name" value="PUA"/>
</dbReference>
<dbReference type="GO" id="GO:0004349">
    <property type="term" value="F:glutamate 5-kinase activity"/>
    <property type="evidence" value="ECO:0007669"/>
    <property type="project" value="InterPro"/>
</dbReference>
<dbReference type="PROSITE" id="PS00902">
    <property type="entry name" value="GLUTAMATE_5_KINASE"/>
    <property type="match status" value="1"/>
</dbReference>
<dbReference type="Pfam" id="PF00696">
    <property type="entry name" value="AA_kinase"/>
    <property type="match status" value="1"/>
</dbReference>
<evidence type="ECO:0000259" key="8">
    <source>
        <dbReference type="SMART" id="SM00359"/>
    </source>
</evidence>